<sequence>MNVLANHQTTHKDELADHQINKPVHTNELAKELSLSHSEKKQNKQPKLN</sequence>
<protein>
    <submittedName>
        <fullName evidence="2">Uncharacterized protein</fullName>
    </submittedName>
</protein>
<dbReference type="EnsemblPlants" id="Bo4g084870.1">
    <property type="protein sequence ID" value="Bo4g084870.1"/>
    <property type="gene ID" value="Bo4g084870"/>
</dbReference>
<dbReference type="Proteomes" id="UP000032141">
    <property type="component" value="Chromosome C4"/>
</dbReference>
<proteinExistence type="predicted"/>
<feature type="region of interest" description="Disordered" evidence="1">
    <location>
        <begin position="1"/>
        <end position="49"/>
    </location>
</feature>
<organism evidence="2 3">
    <name type="scientific">Brassica oleracea var. oleracea</name>
    <dbReference type="NCBI Taxonomy" id="109376"/>
    <lineage>
        <taxon>Eukaryota</taxon>
        <taxon>Viridiplantae</taxon>
        <taxon>Streptophyta</taxon>
        <taxon>Embryophyta</taxon>
        <taxon>Tracheophyta</taxon>
        <taxon>Spermatophyta</taxon>
        <taxon>Magnoliopsida</taxon>
        <taxon>eudicotyledons</taxon>
        <taxon>Gunneridae</taxon>
        <taxon>Pentapetalae</taxon>
        <taxon>rosids</taxon>
        <taxon>malvids</taxon>
        <taxon>Brassicales</taxon>
        <taxon>Brassicaceae</taxon>
        <taxon>Brassiceae</taxon>
        <taxon>Brassica</taxon>
    </lineage>
</organism>
<evidence type="ECO:0000256" key="1">
    <source>
        <dbReference type="SAM" id="MobiDB-lite"/>
    </source>
</evidence>
<reference evidence="2 3" key="1">
    <citation type="journal article" date="2014" name="Genome Biol.">
        <title>Transcriptome and methylome profiling reveals relics of genome dominance in the mesopolyploid Brassica oleracea.</title>
        <authorList>
            <person name="Parkin I.A."/>
            <person name="Koh C."/>
            <person name="Tang H."/>
            <person name="Robinson S.J."/>
            <person name="Kagale S."/>
            <person name="Clarke W.E."/>
            <person name="Town C.D."/>
            <person name="Nixon J."/>
            <person name="Krishnakumar V."/>
            <person name="Bidwell S.L."/>
            <person name="Denoeud F."/>
            <person name="Belcram H."/>
            <person name="Links M.G."/>
            <person name="Just J."/>
            <person name="Clarke C."/>
            <person name="Bender T."/>
            <person name="Huebert T."/>
            <person name="Mason A.S."/>
            <person name="Pires J.C."/>
            <person name="Barker G."/>
            <person name="Moore J."/>
            <person name="Walley P.G."/>
            <person name="Manoli S."/>
            <person name="Batley J."/>
            <person name="Edwards D."/>
            <person name="Nelson M.N."/>
            <person name="Wang X."/>
            <person name="Paterson A.H."/>
            <person name="King G."/>
            <person name="Bancroft I."/>
            <person name="Chalhoub B."/>
            <person name="Sharpe A.G."/>
        </authorList>
    </citation>
    <scope>NUCLEOTIDE SEQUENCE</scope>
    <source>
        <strain evidence="2 3">cv. TO1000</strain>
    </source>
</reference>
<name>A0A0D3BV52_BRAOL</name>
<evidence type="ECO:0000313" key="2">
    <source>
        <dbReference type="EnsemblPlants" id="Bo4g084870.1"/>
    </source>
</evidence>
<dbReference type="AlphaFoldDB" id="A0A0D3BV52"/>
<evidence type="ECO:0000313" key="3">
    <source>
        <dbReference type="Proteomes" id="UP000032141"/>
    </source>
</evidence>
<reference evidence="2" key="2">
    <citation type="submission" date="2015-03" db="UniProtKB">
        <authorList>
            <consortium name="EnsemblPlants"/>
        </authorList>
    </citation>
    <scope>IDENTIFICATION</scope>
</reference>
<dbReference type="HOGENOM" id="CLU_3144809_0_0_1"/>
<accession>A0A0D3BV52</accession>
<feature type="compositionally biased region" description="Basic and acidic residues" evidence="1">
    <location>
        <begin position="10"/>
        <end position="20"/>
    </location>
</feature>
<dbReference type="Gramene" id="Bo4g084870.1">
    <property type="protein sequence ID" value="Bo4g084870.1"/>
    <property type="gene ID" value="Bo4g084870"/>
</dbReference>
<keyword evidence="3" id="KW-1185">Reference proteome</keyword>